<evidence type="ECO:0000313" key="1">
    <source>
        <dbReference type="EMBL" id="OAQ57355.1"/>
    </source>
</evidence>
<accession>A0A179EVZ2</accession>
<dbReference type="EMBL" id="LSBH01000112">
    <property type="protein sequence ID" value="OAQ57355.1"/>
    <property type="molecule type" value="Genomic_DNA"/>
</dbReference>
<name>A0A179EVZ2_PURLI</name>
<reference evidence="1 2" key="1">
    <citation type="submission" date="2016-01" db="EMBL/GenBank/DDBJ databases">
        <title>Biosynthesis of antibiotic leucinostatins and their inhibition on Phytophthora in bio-control Purpureocillium lilacinum.</title>
        <authorList>
            <person name="Wang G."/>
            <person name="Liu Z."/>
            <person name="Lin R."/>
            <person name="Li E."/>
            <person name="Mao Z."/>
            <person name="Ling J."/>
            <person name="Yin W."/>
            <person name="Xie B."/>
        </authorList>
    </citation>
    <scope>NUCLEOTIDE SEQUENCE [LARGE SCALE GENOMIC DNA]</scope>
    <source>
        <strain evidence="1">PLBJ-1</strain>
    </source>
</reference>
<sequence>MSGTEETPKIEPGTGDCICIIQWIEPHGPEDFIWLYTTQCPVVFEHHTCYRPFFTEALNGGFGWGKDPSGGIIIINGGGVSSHIRRGFNSPFGVGVFKLFPICAGCRSCTGAGILPRETLPVVKTLFVGYVVEQLWKSASIGGCEIRSGKKSIRYMMRSDRSRLPIGITPVEWSSRQVVGFYGSNPP</sequence>
<comment type="caution">
    <text evidence="1">The sequence shown here is derived from an EMBL/GenBank/DDBJ whole genome shotgun (WGS) entry which is preliminary data.</text>
</comment>
<protein>
    <submittedName>
        <fullName evidence="1">Uncharacterized protein</fullName>
    </submittedName>
</protein>
<gene>
    <name evidence="1" type="ORF">VFPBJ_11757</name>
</gene>
<proteinExistence type="predicted"/>
<dbReference type="Proteomes" id="UP000078240">
    <property type="component" value="Unassembled WGS sequence"/>
</dbReference>
<organism evidence="1 2">
    <name type="scientific">Purpureocillium lilacinum</name>
    <name type="common">Paecilomyces lilacinus</name>
    <dbReference type="NCBI Taxonomy" id="33203"/>
    <lineage>
        <taxon>Eukaryota</taxon>
        <taxon>Fungi</taxon>
        <taxon>Dikarya</taxon>
        <taxon>Ascomycota</taxon>
        <taxon>Pezizomycotina</taxon>
        <taxon>Sordariomycetes</taxon>
        <taxon>Hypocreomycetidae</taxon>
        <taxon>Hypocreales</taxon>
        <taxon>Ophiocordycipitaceae</taxon>
        <taxon>Purpureocillium</taxon>
    </lineage>
</organism>
<evidence type="ECO:0000313" key="2">
    <source>
        <dbReference type="Proteomes" id="UP000078240"/>
    </source>
</evidence>
<dbReference type="AlphaFoldDB" id="A0A179EVZ2"/>